<reference evidence="1" key="1">
    <citation type="submission" date="2017-11" db="EMBL/GenBank/DDBJ databases">
        <title>Three new genomes from thermophilic consortium.</title>
        <authorList>
            <person name="Quaggio R."/>
            <person name="Amgarten D."/>
            <person name="Setubal J.C."/>
        </authorList>
    </citation>
    <scope>NUCLEOTIDE SEQUENCE</scope>
    <source>
        <strain evidence="1">ZCTH01-B2</strain>
    </source>
</reference>
<gene>
    <name evidence="1" type="ORF">CWE10_17000</name>
</gene>
<dbReference type="Proteomes" id="UP000732377">
    <property type="component" value="Unassembled WGS sequence"/>
</dbReference>
<dbReference type="AlphaFoldDB" id="A0A953IG16"/>
<dbReference type="EMBL" id="PIUK01000263">
    <property type="protein sequence ID" value="MBY6277855.1"/>
    <property type="molecule type" value="Genomic_DNA"/>
</dbReference>
<accession>A0A953IG16</accession>
<evidence type="ECO:0000313" key="1">
    <source>
        <dbReference type="EMBL" id="MBY6277855.1"/>
    </source>
</evidence>
<comment type="caution">
    <text evidence="1">The sequence shown here is derived from an EMBL/GenBank/DDBJ whole genome shotgun (WGS) entry which is preliminary data.</text>
</comment>
<organism evidence="1 2">
    <name type="scientific">Symbiobacterium thermophilum</name>
    <dbReference type="NCBI Taxonomy" id="2734"/>
    <lineage>
        <taxon>Bacteria</taxon>
        <taxon>Bacillati</taxon>
        <taxon>Bacillota</taxon>
        <taxon>Clostridia</taxon>
        <taxon>Eubacteriales</taxon>
        <taxon>Symbiobacteriaceae</taxon>
        <taxon>Symbiobacterium</taxon>
    </lineage>
</organism>
<evidence type="ECO:0000313" key="2">
    <source>
        <dbReference type="Proteomes" id="UP000732377"/>
    </source>
</evidence>
<proteinExistence type="predicted"/>
<name>A0A953IG16_SYMTR</name>
<protein>
    <submittedName>
        <fullName evidence="1">Uncharacterized protein</fullName>
    </submittedName>
</protein>
<dbReference type="RefSeq" id="WP_273381245.1">
    <property type="nucleotide sequence ID" value="NZ_PIUK01000263.1"/>
</dbReference>
<sequence>MSGRRAWIIPGNRVYHLDRHCWRLHGRDDLVEIRLQRVEHPDERRAHPQLRPCWTCAARP</sequence>